<dbReference type="PANTHER" id="PTHR24421">
    <property type="entry name" value="NITRATE/NITRITE SENSOR PROTEIN NARX-RELATED"/>
    <property type="match status" value="1"/>
</dbReference>
<evidence type="ECO:0000313" key="10">
    <source>
        <dbReference type="Proteomes" id="UP000287296"/>
    </source>
</evidence>
<dbReference type="InterPro" id="IPR011712">
    <property type="entry name" value="Sig_transdc_His_kin_sub3_dim/P"/>
</dbReference>
<gene>
    <name evidence="8" type="primary">yvfT</name>
    <name evidence="9" type="ORF">D5F11_008025</name>
    <name evidence="8" type="ORF">J6TS1_27490</name>
</gene>
<comment type="catalytic activity">
    <reaction evidence="1">
        <text>ATP + protein L-histidine = ADP + protein N-phospho-L-histidine.</text>
        <dbReference type="EC" id="2.7.13.3"/>
    </reaction>
</comment>
<dbReference type="GO" id="GO:0046983">
    <property type="term" value="F:protein dimerization activity"/>
    <property type="evidence" value="ECO:0007669"/>
    <property type="project" value="InterPro"/>
</dbReference>
<proteinExistence type="predicted"/>
<keyword evidence="11" id="KW-1185">Reference proteome</keyword>
<dbReference type="OrthoDB" id="9797605at2"/>
<dbReference type="CDD" id="cd16917">
    <property type="entry name" value="HATPase_UhpB-NarQ-NarX-like"/>
    <property type="match status" value="1"/>
</dbReference>
<evidence type="ECO:0000256" key="6">
    <source>
        <dbReference type="SAM" id="Phobius"/>
    </source>
</evidence>
<accession>A0A429XAH9</accession>
<dbReference type="AlphaFoldDB" id="A0A429XAH9"/>
<organism evidence="9 10">
    <name type="scientific">Siminovitchia terrae</name>
    <name type="common">Bacillus terrae</name>
    <dbReference type="NCBI Taxonomy" id="1914933"/>
    <lineage>
        <taxon>Bacteria</taxon>
        <taxon>Bacillati</taxon>
        <taxon>Bacillota</taxon>
        <taxon>Bacilli</taxon>
        <taxon>Bacillales</taxon>
        <taxon>Bacillaceae</taxon>
        <taxon>Siminovitchia</taxon>
    </lineage>
</organism>
<evidence type="ECO:0000256" key="5">
    <source>
        <dbReference type="ARBA" id="ARBA00023012"/>
    </source>
</evidence>
<keyword evidence="6" id="KW-0472">Membrane</keyword>
<dbReference type="GO" id="GO:0016020">
    <property type="term" value="C:membrane"/>
    <property type="evidence" value="ECO:0007669"/>
    <property type="project" value="InterPro"/>
</dbReference>
<feature type="transmembrane region" description="Helical" evidence="6">
    <location>
        <begin position="134"/>
        <end position="154"/>
    </location>
</feature>
<comment type="caution">
    <text evidence="9">The sequence shown here is derived from an EMBL/GenBank/DDBJ whole genome shotgun (WGS) entry which is preliminary data.</text>
</comment>
<dbReference type="GO" id="GO:0000155">
    <property type="term" value="F:phosphorelay sensor kinase activity"/>
    <property type="evidence" value="ECO:0007669"/>
    <property type="project" value="InterPro"/>
</dbReference>
<dbReference type="RefSeq" id="WP_120117470.1">
    <property type="nucleotide sequence ID" value="NZ_BORI01000004.1"/>
</dbReference>
<dbReference type="InterPro" id="IPR050482">
    <property type="entry name" value="Sensor_HK_TwoCompSys"/>
</dbReference>
<evidence type="ECO:0000313" key="8">
    <source>
        <dbReference type="EMBL" id="GIN96879.1"/>
    </source>
</evidence>
<dbReference type="Pfam" id="PF02518">
    <property type="entry name" value="HATPase_c"/>
    <property type="match status" value="1"/>
</dbReference>
<feature type="transmembrane region" description="Helical" evidence="6">
    <location>
        <begin position="13"/>
        <end position="32"/>
    </location>
</feature>
<dbReference type="Pfam" id="PF23540">
    <property type="entry name" value="DesK_N"/>
    <property type="match status" value="1"/>
</dbReference>
<dbReference type="EMBL" id="BORJ01000007">
    <property type="protein sequence ID" value="GIN96879.1"/>
    <property type="molecule type" value="Genomic_DNA"/>
</dbReference>
<dbReference type="Gene3D" id="1.20.5.1930">
    <property type="match status" value="1"/>
</dbReference>
<keyword evidence="5" id="KW-0902">Two-component regulatory system</keyword>
<dbReference type="Proteomes" id="UP000680670">
    <property type="component" value="Unassembled WGS sequence"/>
</dbReference>
<evidence type="ECO:0000313" key="11">
    <source>
        <dbReference type="Proteomes" id="UP000680670"/>
    </source>
</evidence>
<evidence type="ECO:0000256" key="1">
    <source>
        <dbReference type="ARBA" id="ARBA00000085"/>
    </source>
</evidence>
<dbReference type="Gene3D" id="3.30.565.10">
    <property type="entry name" value="Histidine kinase-like ATPase, C-terminal domain"/>
    <property type="match status" value="1"/>
</dbReference>
<feature type="transmembrane region" description="Helical" evidence="6">
    <location>
        <begin position="103"/>
        <end position="122"/>
    </location>
</feature>
<name>A0A429XAH9_SIMTE</name>
<evidence type="ECO:0000256" key="2">
    <source>
        <dbReference type="ARBA" id="ARBA00012438"/>
    </source>
</evidence>
<feature type="domain" description="Histidine kinase/HSP90-like ATPase" evidence="7">
    <location>
        <begin position="277"/>
        <end position="365"/>
    </location>
</feature>
<dbReference type="PANTHER" id="PTHR24421:SF63">
    <property type="entry name" value="SENSOR HISTIDINE KINASE DESK"/>
    <property type="match status" value="1"/>
</dbReference>
<keyword evidence="6" id="KW-1133">Transmembrane helix</keyword>
<reference evidence="8 11" key="2">
    <citation type="submission" date="2021-03" db="EMBL/GenBank/DDBJ databases">
        <title>Antimicrobial resistance genes in bacteria isolated from Japanese honey, and their potential for conferring macrolide and lincosamide resistance in the American foulbrood pathogen Paenibacillus larvae.</title>
        <authorList>
            <person name="Okamoto M."/>
            <person name="Kumagai M."/>
            <person name="Kanamori H."/>
            <person name="Takamatsu D."/>
        </authorList>
    </citation>
    <scope>NUCLEOTIDE SEQUENCE [LARGE SCALE GENOMIC DNA]</scope>
    <source>
        <strain evidence="8 11">J6TS1</strain>
    </source>
</reference>
<keyword evidence="3" id="KW-0808">Transferase</keyword>
<evidence type="ECO:0000313" key="9">
    <source>
        <dbReference type="EMBL" id="RST60379.1"/>
    </source>
</evidence>
<keyword evidence="6" id="KW-0812">Transmembrane</keyword>
<evidence type="ECO:0000256" key="4">
    <source>
        <dbReference type="ARBA" id="ARBA00022777"/>
    </source>
</evidence>
<feature type="transmembrane region" description="Helical" evidence="6">
    <location>
        <begin position="70"/>
        <end position="91"/>
    </location>
</feature>
<evidence type="ECO:0000259" key="7">
    <source>
        <dbReference type="SMART" id="SM00387"/>
    </source>
</evidence>
<dbReference type="SMART" id="SM00387">
    <property type="entry name" value="HATPase_c"/>
    <property type="match status" value="1"/>
</dbReference>
<dbReference type="InterPro" id="IPR056374">
    <property type="entry name" value="DesK/YvfT_N"/>
</dbReference>
<reference evidence="9 10" key="1">
    <citation type="submission" date="2018-12" db="EMBL/GenBank/DDBJ databases">
        <authorList>
            <person name="Sun L."/>
            <person name="Chen Z."/>
        </authorList>
    </citation>
    <scope>NUCLEOTIDE SEQUENCE [LARGE SCALE GENOMIC DNA]</scope>
    <source>
        <strain evidence="9 10">LMG 29736</strain>
    </source>
</reference>
<protein>
    <recommendedName>
        <fullName evidence="2">histidine kinase</fullName>
        <ecNumber evidence="2">2.7.13.3</ecNumber>
    </recommendedName>
</protein>
<dbReference type="Proteomes" id="UP000287296">
    <property type="component" value="Unassembled WGS sequence"/>
</dbReference>
<dbReference type="EMBL" id="QYTW02000005">
    <property type="protein sequence ID" value="RST60379.1"/>
    <property type="molecule type" value="Genomic_DNA"/>
</dbReference>
<dbReference type="InterPro" id="IPR036890">
    <property type="entry name" value="HATPase_C_sf"/>
</dbReference>
<evidence type="ECO:0000256" key="3">
    <source>
        <dbReference type="ARBA" id="ARBA00022679"/>
    </source>
</evidence>
<keyword evidence="4 9" id="KW-0418">Kinase</keyword>
<dbReference type="Pfam" id="PF07730">
    <property type="entry name" value="HisKA_3"/>
    <property type="match status" value="1"/>
</dbReference>
<dbReference type="InterPro" id="IPR003594">
    <property type="entry name" value="HATPase_dom"/>
</dbReference>
<sequence length="369" mass="42864">MIRKFTLFPKDQGFTPLIWLCFLLIPLFSMYPYDSLDKVCMTGLIIIFAVCYRNSLFAEKYYPFWISIQYLISFIYLVHLGYVYLFMFPAWQIGFSKLTTKRFNWFYSALLILIMTGSLIVWMKGLRFNNENLIASGAFTLFTLLAPFGGREFLKQQEQRKQMYQANERLESLIVGKERNRIARELHDSLGQSLSVMTIKLDLAQKLFDHDLAVSKKEINEVQQLSRETLTMVREIVSDMRRKTIMEELVEINRVLSAAKVILTTENESVVQGVPLRLQNEVSYCLREAITNIIRHSQATYCKITFLLKEDVFTFSIQDNGIGIKDLKFGNGLVGMRERVEQLNGHLLVADRKGMCLTITIPLEEDHHD</sequence>
<dbReference type="SUPFAM" id="SSF55874">
    <property type="entry name" value="ATPase domain of HSP90 chaperone/DNA topoisomerase II/histidine kinase"/>
    <property type="match status" value="1"/>
</dbReference>
<dbReference type="EC" id="2.7.13.3" evidence="2"/>